<evidence type="ECO:0000259" key="10">
    <source>
        <dbReference type="PROSITE" id="PS50850"/>
    </source>
</evidence>
<dbReference type="Gene3D" id="1.20.1250.20">
    <property type="entry name" value="MFS general substrate transporter like domains"/>
    <property type="match status" value="1"/>
</dbReference>
<reference evidence="12" key="1">
    <citation type="submission" date="2025-08" db="UniProtKB">
        <authorList>
            <consortium name="RefSeq"/>
        </authorList>
    </citation>
    <scope>IDENTIFICATION</scope>
</reference>
<dbReference type="InterPro" id="IPR005829">
    <property type="entry name" value="Sugar_transporter_CS"/>
</dbReference>
<evidence type="ECO:0000256" key="7">
    <source>
        <dbReference type="ARBA" id="ARBA00023180"/>
    </source>
</evidence>
<feature type="transmembrane region" description="Helical" evidence="9">
    <location>
        <begin position="224"/>
        <end position="245"/>
    </location>
</feature>
<dbReference type="PRINTS" id="PR00171">
    <property type="entry name" value="SUGRTRNSPORT"/>
</dbReference>
<sequence>MKQAKIDKDADATTLCLEGPGVTILPGETRSANNAKNSTIITGRWTPMLALAGATCCLGSAVPAGYNIGVMNNPAQIMLAFCNASIQRRYGEEISYDSLHIVWAAIVSIFLIGGVSGSLTASSVADKLGRRGALGIGNVCGIIGAVLFLASKPFDSIELLMLGRLVVGLSGGLATSLLPMYMTEVAPLNLRGAVGVLCQLGITCGVLLAQIAGLDSVLGTENYWHVMLASFAPLCILAVLVTFILPESPKFLFVVKGYEQRALKELTRLRGVNLNHLLNEVTLLRQESTASSSTDNWTISRVIREPSLRLSLILVCALQCGQQLSGINAVFFYSSSIFMEAGLNLKESQYATLGTGIINIGMALISVPFMTLFGRRTLLLNSCYTSMACLIVLCISIININSSPIMPWICIVAILAYVLFYGLGLGPIPYFIGSELFDVGPRPVAMALGSVSNWGGNFLVAMTFPSLQRAVGPYSFLAYTACILLLALFSRRYLPETRGRNTIDIAATMTRGFKSQPNDPNHI</sequence>
<feature type="transmembrane region" description="Helical" evidence="9">
    <location>
        <begin position="162"/>
        <end position="181"/>
    </location>
</feature>
<feature type="transmembrane region" description="Helical" evidence="9">
    <location>
        <begin position="470"/>
        <end position="490"/>
    </location>
</feature>
<dbReference type="PANTHER" id="PTHR23503:SF127">
    <property type="entry name" value="FI08437P-RELATED"/>
    <property type="match status" value="1"/>
</dbReference>
<feature type="transmembrane region" description="Helical" evidence="9">
    <location>
        <begin position="353"/>
        <end position="373"/>
    </location>
</feature>
<dbReference type="FunFam" id="1.20.1250.20:FF:001511">
    <property type="entry name" value="Solute carrier family 2, facilitated glucose transporter member 5"/>
    <property type="match status" value="1"/>
</dbReference>
<accession>A0AAJ7CBZ9</accession>
<feature type="transmembrane region" description="Helical" evidence="9">
    <location>
        <begin position="101"/>
        <end position="121"/>
    </location>
</feature>
<evidence type="ECO:0000256" key="8">
    <source>
        <dbReference type="RuleBase" id="RU003346"/>
    </source>
</evidence>
<keyword evidence="6 9" id="KW-0472">Membrane</keyword>
<dbReference type="PANTHER" id="PTHR23503">
    <property type="entry name" value="SOLUTE CARRIER FAMILY 2"/>
    <property type="match status" value="1"/>
</dbReference>
<feature type="transmembrane region" description="Helical" evidence="9">
    <location>
        <begin position="133"/>
        <end position="150"/>
    </location>
</feature>
<keyword evidence="12" id="KW-0762">Sugar transport</keyword>
<feature type="transmembrane region" description="Helical" evidence="9">
    <location>
        <begin position="378"/>
        <end position="399"/>
    </location>
</feature>
<dbReference type="GO" id="GO:0005353">
    <property type="term" value="F:fructose transmembrane transporter activity"/>
    <property type="evidence" value="ECO:0007669"/>
    <property type="project" value="UniProtKB-ARBA"/>
</dbReference>
<dbReference type="PROSITE" id="PS00217">
    <property type="entry name" value="SUGAR_TRANSPORT_2"/>
    <property type="match status" value="1"/>
</dbReference>
<keyword evidence="7" id="KW-0325">Glycoprotein</keyword>
<evidence type="ECO:0000256" key="4">
    <source>
        <dbReference type="ARBA" id="ARBA00022692"/>
    </source>
</evidence>
<evidence type="ECO:0000256" key="9">
    <source>
        <dbReference type="SAM" id="Phobius"/>
    </source>
</evidence>
<dbReference type="PROSITE" id="PS50850">
    <property type="entry name" value="MFS"/>
    <property type="match status" value="1"/>
</dbReference>
<dbReference type="GO" id="GO:0005886">
    <property type="term" value="C:plasma membrane"/>
    <property type="evidence" value="ECO:0007669"/>
    <property type="project" value="UniProtKB-SubCell"/>
</dbReference>
<gene>
    <name evidence="12" type="primary">LOC107273283</name>
</gene>
<evidence type="ECO:0000256" key="5">
    <source>
        <dbReference type="ARBA" id="ARBA00022989"/>
    </source>
</evidence>
<organism evidence="11 12">
    <name type="scientific">Cephus cinctus</name>
    <name type="common">Wheat stem sawfly</name>
    <dbReference type="NCBI Taxonomy" id="211228"/>
    <lineage>
        <taxon>Eukaryota</taxon>
        <taxon>Metazoa</taxon>
        <taxon>Ecdysozoa</taxon>
        <taxon>Arthropoda</taxon>
        <taxon>Hexapoda</taxon>
        <taxon>Insecta</taxon>
        <taxon>Pterygota</taxon>
        <taxon>Neoptera</taxon>
        <taxon>Endopterygota</taxon>
        <taxon>Hymenoptera</taxon>
        <taxon>Cephoidea</taxon>
        <taxon>Cephidae</taxon>
        <taxon>Cephus</taxon>
    </lineage>
</organism>
<feature type="transmembrane region" description="Helical" evidence="9">
    <location>
        <begin position="310"/>
        <end position="333"/>
    </location>
</feature>
<dbReference type="NCBIfam" id="TIGR00879">
    <property type="entry name" value="SP"/>
    <property type="match status" value="1"/>
</dbReference>
<evidence type="ECO:0000313" key="12">
    <source>
        <dbReference type="RefSeq" id="XP_015606810.1"/>
    </source>
</evidence>
<comment type="subcellular location">
    <subcellularLocation>
        <location evidence="1">Cell membrane</location>
        <topology evidence="1">Multi-pass membrane protein</topology>
    </subcellularLocation>
</comment>
<keyword evidence="4 9" id="KW-0812">Transmembrane</keyword>
<evidence type="ECO:0000256" key="6">
    <source>
        <dbReference type="ARBA" id="ARBA00023136"/>
    </source>
</evidence>
<dbReference type="InterPro" id="IPR045263">
    <property type="entry name" value="GLUT"/>
</dbReference>
<dbReference type="SUPFAM" id="SSF103473">
    <property type="entry name" value="MFS general substrate transporter"/>
    <property type="match status" value="1"/>
</dbReference>
<dbReference type="InterPro" id="IPR003663">
    <property type="entry name" value="Sugar/inositol_transpt"/>
</dbReference>
<dbReference type="GeneID" id="107273283"/>
<keyword evidence="5 9" id="KW-1133">Transmembrane helix</keyword>
<dbReference type="RefSeq" id="XP_015606810.1">
    <property type="nucleotide sequence ID" value="XM_015751324.2"/>
</dbReference>
<keyword evidence="3" id="KW-1003">Cell membrane</keyword>
<comment type="similarity">
    <text evidence="8">Belongs to the major facilitator superfamily. Sugar transporter (TC 2.A.1.1) family.</text>
</comment>
<evidence type="ECO:0000256" key="1">
    <source>
        <dbReference type="ARBA" id="ARBA00004651"/>
    </source>
</evidence>
<protein>
    <submittedName>
        <fullName evidence="12">Solute carrier family 2, facilitated glucose transporter member 1 isoform X1</fullName>
    </submittedName>
</protein>
<feature type="transmembrane region" description="Helical" evidence="9">
    <location>
        <begin position="193"/>
        <end position="212"/>
    </location>
</feature>
<dbReference type="InterPro" id="IPR005828">
    <property type="entry name" value="MFS_sugar_transport-like"/>
</dbReference>
<dbReference type="GO" id="GO:1990539">
    <property type="term" value="P:fructose import across plasma membrane"/>
    <property type="evidence" value="ECO:0007669"/>
    <property type="project" value="UniProtKB-ARBA"/>
</dbReference>
<feature type="transmembrane region" description="Helical" evidence="9">
    <location>
        <begin position="405"/>
        <end position="432"/>
    </location>
</feature>
<keyword evidence="2 8" id="KW-0813">Transport</keyword>
<feature type="transmembrane region" description="Helical" evidence="9">
    <location>
        <begin position="45"/>
        <end position="66"/>
    </location>
</feature>
<name>A0AAJ7CBZ9_CEPCN</name>
<evidence type="ECO:0000256" key="2">
    <source>
        <dbReference type="ARBA" id="ARBA00022448"/>
    </source>
</evidence>
<keyword evidence="11" id="KW-1185">Reference proteome</keyword>
<proteinExistence type="inferred from homology"/>
<feature type="domain" description="Major facilitator superfamily (MFS) profile" evidence="10">
    <location>
        <begin position="53"/>
        <end position="498"/>
    </location>
</feature>
<feature type="transmembrane region" description="Helical" evidence="9">
    <location>
        <begin position="444"/>
        <end position="464"/>
    </location>
</feature>
<dbReference type="AlphaFoldDB" id="A0AAJ7CBZ9"/>
<evidence type="ECO:0000256" key="3">
    <source>
        <dbReference type="ARBA" id="ARBA00022475"/>
    </source>
</evidence>
<dbReference type="KEGG" id="ccin:107273283"/>
<dbReference type="Proteomes" id="UP000694920">
    <property type="component" value="Unplaced"/>
</dbReference>
<dbReference type="InterPro" id="IPR020846">
    <property type="entry name" value="MFS_dom"/>
</dbReference>
<evidence type="ECO:0000313" key="11">
    <source>
        <dbReference type="Proteomes" id="UP000694920"/>
    </source>
</evidence>
<dbReference type="Pfam" id="PF00083">
    <property type="entry name" value="Sugar_tr"/>
    <property type="match status" value="1"/>
</dbReference>
<dbReference type="InterPro" id="IPR036259">
    <property type="entry name" value="MFS_trans_sf"/>
</dbReference>